<evidence type="ECO:0000259" key="2">
    <source>
        <dbReference type="Pfam" id="PF22840"/>
    </source>
</evidence>
<evidence type="ECO:0008006" key="5">
    <source>
        <dbReference type="Google" id="ProtNLM"/>
    </source>
</evidence>
<dbReference type="InterPro" id="IPR028246">
    <property type="entry name" value="CATSPERG"/>
</dbReference>
<dbReference type="PANTHER" id="PTHR14327">
    <property type="entry name" value="CATION CHANNEL SPERM-ASSOCIATED PROTEIN SUBUNIT GAMMA"/>
    <property type="match status" value="1"/>
</dbReference>
<protein>
    <recommendedName>
        <fullName evidence="5">Cation channel sperm-associated protein subunit gamma</fullName>
    </recommendedName>
</protein>
<comment type="caution">
    <text evidence="3">The sequence shown here is derived from an EMBL/GenBank/DDBJ whole genome shotgun (WGS) entry which is preliminary data.</text>
</comment>
<keyword evidence="4" id="KW-1185">Reference proteome</keyword>
<dbReference type="Pfam" id="PF22840">
    <property type="entry name" value="CATSPERG_NTD"/>
    <property type="match status" value="1"/>
</dbReference>
<feature type="domain" description="CATSPERG beta-propeller" evidence="1">
    <location>
        <begin position="90"/>
        <end position="504"/>
    </location>
</feature>
<evidence type="ECO:0000313" key="4">
    <source>
        <dbReference type="Proteomes" id="UP000826234"/>
    </source>
</evidence>
<dbReference type="PANTHER" id="PTHR14327:SF1">
    <property type="entry name" value="CATION CHANNEL SPERM-ASSOCIATED AUXILIARY SUBUNIT GAMMA"/>
    <property type="match status" value="1"/>
</dbReference>
<evidence type="ECO:0000313" key="3">
    <source>
        <dbReference type="EMBL" id="KAH0631539.1"/>
    </source>
</evidence>
<dbReference type="Pfam" id="PF15064">
    <property type="entry name" value="CATSPERG_beta-prop"/>
    <property type="match status" value="1"/>
</dbReference>
<sequence>MKPLVTVSFEEPANSVRQKQEQLEIEMTAAPFRMAGCDSEEACRMCWYTPMPFMNGSVVMDVTVTSNNIGLPVDNKRFSINVNGFTNLVQNKSVFKIGTKLTTLKSFLSLTDPSRPLWHTYLRAPVLILGDIPGNKIVLMSDTGFEDYFPVELGIDSCWIGSISCPQKGFSSSIVDTIATESTLFIRQNQLVYYFVGNYPLLHMQHSGSEMWTRLLNNVCVKKLNPVFFVKNDSEYVIALGGGWQEGEFFLITVKDGIVKSTGPLRARQQSVCQFLKVGCSIVWVAFSTNDNKFFLLVNEAGTNRHFIVEYQKDIYFKQIYEVPQFIPRASDTGFVLLLGKEAYMNRTLVPRGLALNPFNGQLGMAFGSSNREHTLSSAGPPQPDGAVLNSPPVWVMREGSLEIKRAYPSKAWSMYNTLQVMEGSQDHDLDARQAIVTVFFDKDGMQELIYREDPGTTGKLIKRKFPLDHVLAYDQLINTPHKWMTYKFTHRCPFAVVRLVDLPFPQRFTRMEHYRAKPPEIMEKTGFHNTKSLTVYQGLVYQLLQLHSAYHREYYYYMASNWKSSGGIYVDMANYVKIYNLMPNNLMPKTIYLDKKQTFVFSVYLSIRTTKQSSKLWEPGAAVMRKER</sequence>
<dbReference type="Proteomes" id="UP000826234">
    <property type="component" value="Unassembled WGS sequence"/>
</dbReference>
<dbReference type="InterPro" id="IPR053871">
    <property type="entry name" value="CATSPERG_beta-prop"/>
</dbReference>
<accession>A0ABQ7TPA5</accession>
<feature type="domain" description="CATSPERG N-terminal" evidence="2">
    <location>
        <begin position="1"/>
        <end position="81"/>
    </location>
</feature>
<organism evidence="3 4">
    <name type="scientific">Phrynosoma platyrhinos</name>
    <name type="common">Desert horned lizard</name>
    <dbReference type="NCBI Taxonomy" id="52577"/>
    <lineage>
        <taxon>Eukaryota</taxon>
        <taxon>Metazoa</taxon>
        <taxon>Chordata</taxon>
        <taxon>Craniata</taxon>
        <taxon>Vertebrata</taxon>
        <taxon>Euteleostomi</taxon>
        <taxon>Lepidosauria</taxon>
        <taxon>Squamata</taxon>
        <taxon>Bifurcata</taxon>
        <taxon>Unidentata</taxon>
        <taxon>Episquamata</taxon>
        <taxon>Toxicofera</taxon>
        <taxon>Iguania</taxon>
        <taxon>Phrynosomatidae</taxon>
        <taxon>Phrynosomatinae</taxon>
        <taxon>Phrynosoma</taxon>
    </lineage>
</organism>
<dbReference type="EMBL" id="JAIPUX010000035">
    <property type="protein sequence ID" value="KAH0631539.1"/>
    <property type="molecule type" value="Genomic_DNA"/>
</dbReference>
<name>A0ABQ7TPA5_PHRPL</name>
<reference evidence="3 4" key="1">
    <citation type="journal article" date="2022" name="Gigascience">
        <title>A chromosome-level genome assembly and annotation of the desert horned lizard, Phrynosoma platyrhinos, provides insight into chromosomal rearrangements among reptiles.</title>
        <authorList>
            <person name="Koochekian N."/>
            <person name="Ascanio A."/>
            <person name="Farleigh K."/>
            <person name="Card D.C."/>
            <person name="Schield D.R."/>
            <person name="Castoe T.A."/>
            <person name="Jezkova T."/>
        </authorList>
    </citation>
    <scope>NUCLEOTIDE SEQUENCE [LARGE SCALE GENOMIC DNA]</scope>
    <source>
        <strain evidence="3">NK-2021</strain>
    </source>
</reference>
<dbReference type="InterPro" id="IPR053872">
    <property type="entry name" value="CATSPERG_N"/>
</dbReference>
<proteinExistence type="predicted"/>
<evidence type="ECO:0000259" key="1">
    <source>
        <dbReference type="Pfam" id="PF15064"/>
    </source>
</evidence>
<gene>
    <name evidence="3" type="ORF">JD844_005906</name>
</gene>